<dbReference type="GeneID" id="20203219"/>
<gene>
    <name evidence="3" type="primary">20203219</name>
    <name evidence="2" type="ORF">HELRODRAFT_170432</name>
</gene>
<evidence type="ECO:0000313" key="2">
    <source>
        <dbReference type="EMBL" id="ESO07130.1"/>
    </source>
</evidence>
<reference evidence="2 4" key="2">
    <citation type="journal article" date="2013" name="Nature">
        <title>Insights into bilaterian evolution from three spiralian genomes.</title>
        <authorList>
            <person name="Simakov O."/>
            <person name="Marletaz F."/>
            <person name="Cho S.J."/>
            <person name="Edsinger-Gonzales E."/>
            <person name="Havlak P."/>
            <person name="Hellsten U."/>
            <person name="Kuo D.H."/>
            <person name="Larsson T."/>
            <person name="Lv J."/>
            <person name="Arendt D."/>
            <person name="Savage R."/>
            <person name="Osoegawa K."/>
            <person name="de Jong P."/>
            <person name="Grimwood J."/>
            <person name="Chapman J.A."/>
            <person name="Shapiro H."/>
            <person name="Aerts A."/>
            <person name="Otillar R.P."/>
            <person name="Terry A.Y."/>
            <person name="Boore J.L."/>
            <person name="Grigoriev I.V."/>
            <person name="Lindberg D.R."/>
            <person name="Seaver E.C."/>
            <person name="Weisblat D.A."/>
            <person name="Putnam N.H."/>
            <person name="Rokhsar D.S."/>
        </authorList>
    </citation>
    <scope>NUCLEOTIDE SEQUENCE</scope>
</reference>
<dbReference type="RefSeq" id="XP_009014508.1">
    <property type="nucleotide sequence ID" value="XM_009016260.1"/>
</dbReference>
<accession>T1F320</accession>
<evidence type="ECO:0000313" key="3">
    <source>
        <dbReference type="EnsemblMetazoa" id="HelroP170432"/>
    </source>
</evidence>
<sequence>MSRRRPDLVVAVDQMREELPHQARHNGIERIRRLSAPVILERAAFHYDPAIDYCADKSVKIGEMKIICKYYPLRSLVSGIGNDSKHFLANIQKYNSCFQMTSFGATHIIQNNFMPTFKIQGQICHLLGTLLSVPDADNRFLQIYFMSNSDAEDDNRCAHNPTVKRTIVRELQMFLHQNNNLVNMFKIALDQMPSGSHNSIIRADKTPGGEHTRGFNSPTIDELQSTNDCRNLR</sequence>
<reference evidence="4" key="1">
    <citation type="submission" date="2012-12" db="EMBL/GenBank/DDBJ databases">
        <authorList>
            <person name="Hellsten U."/>
            <person name="Grimwood J."/>
            <person name="Chapman J.A."/>
            <person name="Shapiro H."/>
            <person name="Aerts A."/>
            <person name="Otillar R.P."/>
            <person name="Terry A.Y."/>
            <person name="Boore J.L."/>
            <person name="Simakov O."/>
            <person name="Marletaz F."/>
            <person name="Cho S.-J."/>
            <person name="Edsinger-Gonzales E."/>
            <person name="Havlak P."/>
            <person name="Kuo D.-H."/>
            <person name="Larsson T."/>
            <person name="Lv J."/>
            <person name="Arendt D."/>
            <person name="Savage R."/>
            <person name="Osoegawa K."/>
            <person name="de Jong P."/>
            <person name="Lindberg D.R."/>
            <person name="Seaver E.C."/>
            <person name="Weisblat D.A."/>
            <person name="Putnam N.H."/>
            <person name="Grigoriev I.V."/>
            <person name="Rokhsar D.S."/>
        </authorList>
    </citation>
    <scope>NUCLEOTIDE SEQUENCE</scope>
</reference>
<name>T1F320_HELRO</name>
<organism evidence="3 4">
    <name type="scientific">Helobdella robusta</name>
    <name type="common">Californian leech</name>
    <dbReference type="NCBI Taxonomy" id="6412"/>
    <lineage>
        <taxon>Eukaryota</taxon>
        <taxon>Metazoa</taxon>
        <taxon>Spiralia</taxon>
        <taxon>Lophotrochozoa</taxon>
        <taxon>Annelida</taxon>
        <taxon>Clitellata</taxon>
        <taxon>Hirudinea</taxon>
        <taxon>Rhynchobdellida</taxon>
        <taxon>Glossiphoniidae</taxon>
        <taxon>Helobdella</taxon>
    </lineage>
</organism>
<dbReference type="OrthoDB" id="6153892at2759"/>
<dbReference type="PANTHER" id="PTHR45786">
    <property type="entry name" value="DNA BINDING PROTEIN-LIKE"/>
    <property type="match status" value="1"/>
</dbReference>
<dbReference type="STRING" id="6412.T1F320"/>
<dbReference type="Proteomes" id="UP000015101">
    <property type="component" value="Unassembled WGS sequence"/>
</dbReference>
<reference evidence="3" key="3">
    <citation type="submission" date="2015-06" db="UniProtKB">
        <authorList>
            <consortium name="EnsemblMetazoa"/>
        </authorList>
    </citation>
    <scope>IDENTIFICATION</scope>
</reference>
<keyword evidence="4" id="KW-1185">Reference proteome</keyword>
<evidence type="ECO:0008006" key="5">
    <source>
        <dbReference type="Google" id="ProtNLM"/>
    </source>
</evidence>
<feature type="compositionally biased region" description="Polar residues" evidence="1">
    <location>
        <begin position="214"/>
        <end position="233"/>
    </location>
</feature>
<dbReference type="PANTHER" id="PTHR45786:SF74">
    <property type="entry name" value="ATP-DEPENDENT DNA HELICASE"/>
    <property type="match status" value="1"/>
</dbReference>
<dbReference type="eggNOG" id="KOG0987">
    <property type="taxonomic scope" value="Eukaryota"/>
</dbReference>
<dbReference type="AlphaFoldDB" id="T1F320"/>
<dbReference type="EMBL" id="AMQM01003551">
    <property type="status" value="NOT_ANNOTATED_CDS"/>
    <property type="molecule type" value="Genomic_DNA"/>
</dbReference>
<protein>
    <recommendedName>
        <fullName evidence="5">Helitron helicase-like domain-containing protein</fullName>
    </recommendedName>
</protein>
<dbReference type="InParanoid" id="T1F320"/>
<dbReference type="HOGENOM" id="CLU_1191001_0_0_1"/>
<proteinExistence type="predicted"/>
<dbReference type="CTD" id="20203219"/>
<dbReference type="EMBL" id="KB096222">
    <property type="protein sequence ID" value="ESO07130.1"/>
    <property type="molecule type" value="Genomic_DNA"/>
</dbReference>
<dbReference type="EnsemblMetazoa" id="HelroT170432">
    <property type="protein sequence ID" value="HelroP170432"/>
    <property type="gene ID" value="HelroG170432"/>
</dbReference>
<dbReference type="KEGG" id="hro:HELRODRAFT_170432"/>
<evidence type="ECO:0000313" key="4">
    <source>
        <dbReference type="Proteomes" id="UP000015101"/>
    </source>
</evidence>
<feature type="region of interest" description="Disordered" evidence="1">
    <location>
        <begin position="205"/>
        <end position="233"/>
    </location>
</feature>
<evidence type="ECO:0000256" key="1">
    <source>
        <dbReference type="SAM" id="MobiDB-lite"/>
    </source>
</evidence>